<dbReference type="Proteomes" id="UP000186551">
    <property type="component" value="Unassembled WGS sequence"/>
</dbReference>
<protein>
    <recommendedName>
        <fullName evidence="1">Tail specific protease domain-containing protein</fullName>
    </recommendedName>
</protein>
<dbReference type="PANTHER" id="PTHR11261">
    <property type="entry name" value="INTERPHOTORECEPTOR RETINOID-BINDING PROTEIN"/>
    <property type="match status" value="1"/>
</dbReference>
<evidence type="ECO:0000313" key="3">
    <source>
        <dbReference type="Proteomes" id="UP000186551"/>
    </source>
</evidence>
<dbReference type="SUPFAM" id="SSF52096">
    <property type="entry name" value="ClpP/crotonase"/>
    <property type="match status" value="1"/>
</dbReference>
<dbReference type="SMART" id="SM00245">
    <property type="entry name" value="TSPc"/>
    <property type="match status" value="1"/>
</dbReference>
<dbReference type="InterPro" id="IPR029045">
    <property type="entry name" value="ClpP/crotonase-like_dom_sf"/>
</dbReference>
<keyword evidence="3" id="KW-1185">Reference proteome</keyword>
<dbReference type="CDD" id="cd07563">
    <property type="entry name" value="Peptidase_S41_IRBP"/>
    <property type="match status" value="1"/>
</dbReference>
<evidence type="ECO:0000313" key="2">
    <source>
        <dbReference type="EMBL" id="OKL38446.1"/>
    </source>
</evidence>
<gene>
    <name evidence="2" type="ORF">A3841_06945</name>
</gene>
<dbReference type="EMBL" id="LVWA01000013">
    <property type="protein sequence ID" value="OKL38446.1"/>
    <property type="molecule type" value="Genomic_DNA"/>
</dbReference>
<feature type="domain" description="Tail specific protease" evidence="1">
    <location>
        <begin position="274"/>
        <end position="461"/>
    </location>
</feature>
<dbReference type="OrthoDB" id="9812068at2"/>
<dbReference type="Pfam" id="PF03572">
    <property type="entry name" value="Peptidase_S41"/>
    <property type="match status" value="1"/>
</dbReference>
<dbReference type="PANTHER" id="PTHR11261:SF3">
    <property type="entry name" value="RETINOL-BINDING PROTEIN 3"/>
    <property type="match status" value="1"/>
</dbReference>
<dbReference type="STRING" id="1797110.A3841_06945"/>
<evidence type="ECO:0000259" key="1">
    <source>
        <dbReference type="SMART" id="SM00245"/>
    </source>
</evidence>
<organism evidence="2 3">
    <name type="scientific">Pontibacter flavimaris</name>
    <dbReference type="NCBI Taxonomy" id="1797110"/>
    <lineage>
        <taxon>Bacteria</taxon>
        <taxon>Pseudomonadati</taxon>
        <taxon>Bacteroidota</taxon>
        <taxon>Cytophagia</taxon>
        <taxon>Cytophagales</taxon>
        <taxon>Hymenobacteraceae</taxon>
        <taxon>Pontibacter</taxon>
    </lineage>
</organism>
<reference evidence="2 3" key="1">
    <citation type="submission" date="2016-03" db="EMBL/GenBank/DDBJ databases">
        <title>Genome sequence of Pontibacter sp. nov., of the family cytophagaceae, isolated from marine sediment of the Yellow Sea, China.</title>
        <authorList>
            <person name="Zhang G."/>
            <person name="Zhang R."/>
        </authorList>
    </citation>
    <scope>NUCLEOTIDE SEQUENCE [LARGE SCALE GENOMIC DNA]</scope>
    <source>
        <strain evidence="2 3">S10-8</strain>
    </source>
</reference>
<dbReference type="Pfam" id="PF14684">
    <property type="entry name" value="Tricorn_C1"/>
    <property type="match status" value="1"/>
</dbReference>
<dbReference type="GO" id="GO:0006508">
    <property type="term" value="P:proteolysis"/>
    <property type="evidence" value="ECO:0007669"/>
    <property type="project" value="InterPro"/>
</dbReference>
<dbReference type="RefSeq" id="WP_073855127.1">
    <property type="nucleotide sequence ID" value="NZ_LVWA01000013.1"/>
</dbReference>
<comment type="caution">
    <text evidence="2">The sequence shown here is derived from an EMBL/GenBank/DDBJ whole genome shotgun (WGS) entry which is preliminary data.</text>
</comment>
<dbReference type="GO" id="GO:0008236">
    <property type="term" value="F:serine-type peptidase activity"/>
    <property type="evidence" value="ECO:0007669"/>
    <property type="project" value="InterPro"/>
</dbReference>
<sequence length="525" mass="60165">MKSLSSPWIYKKFAASLKCRVFISLILSFILVSPAYSTDGLNPSLNGIWLMNGYGRILEISDTEVKVYDHTKISCTLKFTLRREHIDRLGKFELITPDSMIRTLGITKYTLRRIANLPLSFIGTDSVALRNPRFNFDVFWHTLEENYPFFYKRGMDWQQVYETYSGKISEQTTDEELFFLLREITDKLGDEHTTVRAPDEVMQQYESHRQPNKDSTAEVEAIEVGEVKRKLLRHYVKKPKTFGKDMNGDGLLSWGIIKRNVGYIQLNNMLFFADYNIPDSLTGYDYLFSYLEQSDSNPNYQQDEVKGISTLLDSIIQDFRDTRGVILDLRFNLGGYDVVSMEVLKRFLNEETHLFSKRAKTVNGFTKEQKITLQPSQHKYTKPISLLTSHQTSSAPETLVLGSMAVSQITRIGSSTMGILSDALEKKLPNGWTLYLSNEIYENSLGQHLEGDGVAPHIELGYPKDEEEFLRSLYYGLRKGDEAIELALKLSRNKQTPPPPRKQSIKCSTTPCCLPLLLVLRCCSY</sequence>
<dbReference type="InterPro" id="IPR028204">
    <property type="entry name" value="Tricorn_C1"/>
</dbReference>
<dbReference type="InterPro" id="IPR005151">
    <property type="entry name" value="Tail-specific_protease"/>
</dbReference>
<dbReference type="AlphaFoldDB" id="A0A1Q5P852"/>
<dbReference type="Gene3D" id="3.90.226.10">
    <property type="entry name" value="2-enoyl-CoA Hydratase, Chain A, domain 1"/>
    <property type="match status" value="1"/>
</dbReference>
<proteinExistence type="predicted"/>
<dbReference type="Gene3D" id="3.30.750.44">
    <property type="match status" value="1"/>
</dbReference>
<accession>A0A1Q5P852</accession>
<name>A0A1Q5P852_9BACT</name>